<dbReference type="EMBL" id="WIGO01000614">
    <property type="protein sequence ID" value="KAF6807706.1"/>
    <property type="molecule type" value="Genomic_DNA"/>
</dbReference>
<accession>A0A8H6MTL4</accession>
<name>A0A8H6MTL4_9PEZI</name>
<evidence type="ECO:0000313" key="1">
    <source>
        <dbReference type="EMBL" id="KAF6807706.1"/>
    </source>
</evidence>
<organism evidence="1 2">
    <name type="scientific">Colletotrichum plurivorum</name>
    <dbReference type="NCBI Taxonomy" id="2175906"/>
    <lineage>
        <taxon>Eukaryota</taxon>
        <taxon>Fungi</taxon>
        <taxon>Dikarya</taxon>
        <taxon>Ascomycota</taxon>
        <taxon>Pezizomycotina</taxon>
        <taxon>Sordariomycetes</taxon>
        <taxon>Hypocreomycetidae</taxon>
        <taxon>Glomerellales</taxon>
        <taxon>Glomerellaceae</taxon>
        <taxon>Colletotrichum</taxon>
        <taxon>Colletotrichum orchidearum species complex</taxon>
    </lineage>
</organism>
<dbReference type="Proteomes" id="UP000654918">
    <property type="component" value="Unassembled WGS sequence"/>
</dbReference>
<proteinExistence type="predicted"/>
<dbReference type="AlphaFoldDB" id="A0A8H6MTL4"/>
<reference evidence="1" key="1">
    <citation type="journal article" date="2020" name="Phytopathology">
        <title>Genome Sequence Resources of Colletotrichum truncatum, C. plurivorum, C. musicola, and C. sojae: Four Species Pathogenic to Soybean (Glycine max).</title>
        <authorList>
            <person name="Rogerio F."/>
            <person name="Boufleur T.R."/>
            <person name="Ciampi-Guillardi M."/>
            <person name="Sukno S.A."/>
            <person name="Thon M.R."/>
            <person name="Massola Junior N.S."/>
            <person name="Baroncelli R."/>
        </authorList>
    </citation>
    <scope>NUCLEOTIDE SEQUENCE</scope>
    <source>
        <strain evidence="1">LFN00145</strain>
    </source>
</reference>
<comment type="caution">
    <text evidence="1">The sequence shown here is derived from an EMBL/GenBank/DDBJ whole genome shotgun (WGS) entry which is preliminary data.</text>
</comment>
<gene>
    <name evidence="1" type="ORF">CPLU01_15764</name>
</gene>
<evidence type="ECO:0000313" key="2">
    <source>
        <dbReference type="Proteomes" id="UP000654918"/>
    </source>
</evidence>
<protein>
    <submittedName>
        <fullName evidence="1">Uncharacterized protein</fullName>
    </submittedName>
</protein>
<keyword evidence="2" id="KW-1185">Reference proteome</keyword>
<sequence length="254" mass="29566">MRLYYVPTRYGLTKNARRLLQFLDDVKGRPADQAELGRQMRLSHENRKAIPEKIRKCASMMVKNPDETKTCLQFIDMCTQILDIVNRDQNRQGFPFLTLPRDIRARILDMIVDGTHGGTEQFIRVHWDYRCGCVNPERQAFETISDKQLAMFNTLGKAMEDEFWTVLFRNRAWYFPCCCCIYHNLMGDGTLCRHLRNVHIHWCGPKADKAFEQLTGLGLSQAPKSHEMTDCVGIEELLRVRENENVVVEHVRSA</sequence>